<dbReference type="Gene3D" id="1.10.630.10">
    <property type="entry name" value="Cytochrome P450"/>
    <property type="match status" value="1"/>
</dbReference>
<comment type="cofactor">
    <cofactor evidence="4">
        <name>heme</name>
        <dbReference type="ChEBI" id="CHEBI:30413"/>
    </cofactor>
</comment>
<dbReference type="EMBL" id="JOKZ01000328">
    <property type="protein sequence ID" value="KKO99415.1"/>
    <property type="molecule type" value="Genomic_DNA"/>
</dbReference>
<keyword evidence="3 4" id="KW-0408">Iron</keyword>
<feature type="binding site" description="axial binding residue" evidence="4">
    <location>
        <position position="506"/>
    </location>
    <ligand>
        <name>heme</name>
        <dbReference type="ChEBI" id="CHEBI:30413"/>
    </ligand>
    <ligandPart>
        <name>Fe</name>
        <dbReference type="ChEBI" id="CHEBI:18248"/>
    </ligandPart>
</feature>
<evidence type="ECO:0000313" key="6">
    <source>
        <dbReference type="EMBL" id="KKO99415.1"/>
    </source>
</evidence>
<dbReference type="GO" id="GO:0005506">
    <property type="term" value="F:iron ion binding"/>
    <property type="evidence" value="ECO:0007669"/>
    <property type="project" value="InterPro"/>
</dbReference>
<keyword evidence="5" id="KW-1133">Transmembrane helix</keyword>
<evidence type="ECO:0000256" key="2">
    <source>
        <dbReference type="ARBA" id="ARBA00022723"/>
    </source>
</evidence>
<gene>
    <name evidence="6" type="ORF">THAR02_08470</name>
</gene>
<dbReference type="InterPro" id="IPR050121">
    <property type="entry name" value="Cytochrome_P450_monoxygenase"/>
</dbReference>
<evidence type="ECO:0000313" key="7">
    <source>
        <dbReference type="Proteomes" id="UP000034112"/>
    </source>
</evidence>
<feature type="transmembrane region" description="Helical" evidence="5">
    <location>
        <begin position="72"/>
        <end position="96"/>
    </location>
</feature>
<evidence type="ECO:0000256" key="3">
    <source>
        <dbReference type="ARBA" id="ARBA00023004"/>
    </source>
</evidence>
<feature type="transmembrane region" description="Helical" evidence="5">
    <location>
        <begin position="15"/>
        <end position="36"/>
    </location>
</feature>
<dbReference type="GO" id="GO:0016705">
    <property type="term" value="F:oxidoreductase activity, acting on paired donors, with incorporation or reduction of molecular oxygen"/>
    <property type="evidence" value="ECO:0007669"/>
    <property type="project" value="InterPro"/>
</dbReference>
<evidence type="ECO:0008006" key="8">
    <source>
        <dbReference type="Google" id="ProtNLM"/>
    </source>
</evidence>
<dbReference type="Proteomes" id="UP000034112">
    <property type="component" value="Unassembled WGS sequence"/>
</dbReference>
<dbReference type="InterPro" id="IPR002401">
    <property type="entry name" value="Cyt_P450_E_grp-I"/>
</dbReference>
<keyword evidence="1 4" id="KW-0349">Heme</keyword>
<dbReference type="PRINTS" id="PR00463">
    <property type="entry name" value="EP450I"/>
</dbReference>
<dbReference type="InterPro" id="IPR001128">
    <property type="entry name" value="Cyt_P450"/>
</dbReference>
<evidence type="ECO:0000256" key="5">
    <source>
        <dbReference type="SAM" id="Phobius"/>
    </source>
</evidence>
<dbReference type="PANTHER" id="PTHR24305:SF78">
    <property type="entry name" value="P450, PUTATIVE (EUROFUNG)-RELATED"/>
    <property type="match status" value="1"/>
</dbReference>
<comment type="caution">
    <text evidence="6">The sequence shown here is derived from an EMBL/GenBank/DDBJ whole genome shotgun (WGS) entry which is preliminary data.</text>
</comment>
<dbReference type="PANTHER" id="PTHR24305">
    <property type="entry name" value="CYTOCHROME P450"/>
    <property type="match status" value="1"/>
</dbReference>
<dbReference type="GO" id="GO:0020037">
    <property type="term" value="F:heme binding"/>
    <property type="evidence" value="ECO:0007669"/>
    <property type="project" value="InterPro"/>
</dbReference>
<dbReference type="PRINTS" id="PR00385">
    <property type="entry name" value="P450"/>
</dbReference>
<keyword evidence="5" id="KW-0472">Membrane</keyword>
<dbReference type="Pfam" id="PF00067">
    <property type="entry name" value="p450"/>
    <property type="match status" value="1"/>
</dbReference>
<keyword evidence="5" id="KW-0812">Transmembrane</keyword>
<dbReference type="OrthoDB" id="6692864at2759"/>
<dbReference type="SUPFAM" id="SSF48264">
    <property type="entry name" value="Cytochrome P450"/>
    <property type="match status" value="1"/>
</dbReference>
<dbReference type="AlphaFoldDB" id="A0A0F9X2G9"/>
<proteinExistence type="predicted"/>
<reference evidence="7" key="1">
    <citation type="journal article" date="2015" name="Genome Announc.">
        <title>Draft whole-genome sequence of the biocontrol agent Trichoderma harzianum T6776.</title>
        <authorList>
            <person name="Baroncelli R."/>
            <person name="Piaggeschi G."/>
            <person name="Fiorini L."/>
            <person name="Bertolini E."/>
            <person name="Zapparata A."/>
            <person name="Pe M.E."/>
            <person name="Sarrocco S."/>
            <person name="Vannacci G."/>
        </authorList>
    </citation>
    <scope>NUCLEOTIDE SEQUENCE [LARGE SCALE GENOMIC DNA]</scope>
    <source>
        <strain evidence="7">T6776</strain>
    </source>
</reference>
<evidence type="ECO:0000256" key="1">
    <source>
        <dbReference type="ARBA" id="ARBA00022617"/>
    </source>
</evidence>
<dbReference type="OMA" id="AMMELRM"/>
<dbReference type="CDD" id="cd11061">
    <property type="entry name" value="CYP67-like"/>
    <property type="match status" value="1"/>
</dbReference>
<organism evidence="6 7">
    <name type="scientific">Trichoderma harzianum</name>
    <name type="common">Hypocrea lixii</name>
    <dbReference type="NCBI Taxonomy" id="5544"/>
    <lineage>
        <taxon>Eukaryota</taxon>
        <taxon>Fungi</taxon>
        <taxon>Dikarya</taxon>
        <taxon>Ascomycota</taxon>
        <taxon>Pezizomycotina</taxon>
        <taxon>Sordariomycetes</taxon>
        <taxon>Hypocreomycetidae</taxon>
        <taxon>Hypocreales</taxon>
        <taxon>Hypocreaceae</taxon>
        <taxon>Trichoderma</taxon>
    </lineage>
</organism>
<evidence type="ECO:0000256" key="4">
    <source>
        <dbReference type="PIRSR" id="PIRSR602401-1"/>
    </source>
</evidence>
<name>A0A0F9X2G9_TRIHA</name>
<dbReference type="InterPro" id="IPR036396">
    <property type="entry name" value="Cyt_P450_sf"/>
</dbReference>
<keyword evidence="2 4" id="KW-0479">Metal-binding</keyword>
<feature type="transmembrane region" description="Helical" evidence="5">
    <location>
        <begin position="48"/>
        <end position="66"/>
    </location>
</feature>
<protein>
    <recommendedName>
        <fullName evidence="8">Cytochrome P450</fullName>
    </recommendedName>
</protein>
<sequence>MARAFYDAFSTALQASWELSALVSLLAGVASHHLIFRPFEIDGYAWQILFIFLGSVFILVIAYIQLVGYGVMLALCRVSLIVTAYSSGAAISIFMYRAFFHPLNRFPGPFLAKISRFYAMNNAAKNIKAFEDIRSLHKKYGDIVRVGPRELSINRPSAISVIYEPPTRTTRSPWYAQVSNDVTKISLNSTRVLKVHKLRKKVWERGLSFRALAVYAPRIQAKVDLLLSKIANHCGRPIDMTEYAMFFGFDVMGDIGFSKDFHMLELESEHLAIKGVHESMLAIGVLGTVPWLLSMISKVPGAAASFSRFTTWCHRELQKKREIVASEAAALKDQDPRDIISWLLKALNEGDPSAPPGEIAIQEDARLLIIAGSDTTSAALSNALYYLADNPKSYQRLQAAVREEFPGGINDWTYDRNVPYLDYVIQETLRLKPSVPGGLPRVTPPQGLMIDDDFIPGDTVVAVPTYTVQRDARFWSDADAFKPERWENLSTEKSPWIPFTRGQWACPGRNLAMMELRMALSHIALRYSISFAHADASKSFDSGVMDTFTLTLPPLHLIFTPL</sequence>
<accession>A0A0F9X2G9</accession>
<dbReference type="GO" id="GO:0004497">
    <property type="term" value="F:monooxygenase activity"/>
    <property type="evidence" value="ECO:0007669"/>
    <property type="project" value="InterPro"/>
</dbReference>